<dbReference type="GO" id="GO:0005886">
    <property type="term" value="C:plasma membrane"/>
    <property type="evidence" value="ECO:0007669"/>
    <property type="project" value="TreeGrafter"/>
</dbReference>
<evidence type="ECO:0000256" key="2">
    <source>
        <dbReference type="ARBA" id="ARBA00022448"/>
    </source>
</evidence>
<dbReference type="AlphaFoldDB" id="A0A367YIP7"/>
<keyword evidence="3 6" id="KW-0812">Transmembrane</keyword>
<evidence type="ECO:0000256" key="4">
    <source>
        <dbReference type="ARBA" id="ARBA00022989"/>
    </source>
</evidence>
<accession>A0A367YIP7</accession>
<feature type="transmembrane region" description="Helical" evidence="6">
    <location>
        <begin position="140"/>
        <end position="159"/>
    </location>
</feature>
<protein>
    <submittedName>
        <fullName evidence="8">Putative transporter C36.02c</fullName>
    </submittedName>
</protein>
<evidence type="ECO:0000313" key="8">
    <source>
        <dbReference type="EMBL" id="RCK65469.1"/>
    </source>
</evidence>
<dbReference type="OrthoDB" id="9986881at2759"/>
<dbReference type="InterPro" id="IPR011701">
    <property type="entry name" value="MFS"/>
</dbReference>
<evidence type="ECO:0000259" key="7">
    <source>
        <dbReference type="PROSITE" id="PS50850"/>
    </source>
</evidence>
<name>A0A367YIP7_9ASCO</name>
<dbReference type="EMBL" id="QLNQ01000020">
    <property type="protein sequence ID" value="RCK65469.1"/>
    <property type="molecule type" value="Genomic_DNA"/>
</dbReference>
<evidence type="ECO:0000256" key="5">
    <source>
        <dbReference type="ARBA" id="ARBA00023136"/>
    </source>
</evidence>
<evidence type="ECO:0000313" key="9">
    <source>
        <dbReference type="Proteomes" id="UP000253472"/>
    </source>
</evidence>
<dbReference type="STRING" id="5486.A0A367YIP7"/>
<evidence type="ECO:0000256" key="3">
    <source>
        <dbReference type="ARBA" id="ARBA00022692"/>
    </source>
</evidence>
<sequence>MICRFFAGFVGAAPLVVAPAVMADMFNNRTRGTAITIFAMLLFGGPMLAPILGGFTVKNSAWDGDGRPISVDHWLFGARHEYIHVGGDPPSFGFGSSCRGLRRRQATGDICPHEEVTLNMKEIAKNNVARPIKMLFTEPILLLISLYNSFIYGMLYLFLTAFH</sequence>
<feature type="domain" description="Major facilitator superfamily (MFS) profile" evidence="7">
    <location>
        <begin position="1"/>
        <end position="163"/>
    </location>
</feature>
<dbReference type="GO" id="GO:0022857">
    <property type="term" value="F:transmembrane transporter activity"/>
    <property type="evidence" value="ECO:0007669"/>
    <property type="project" value="InterPro"/>
</dbReference>
<keyword evidence="4 6" id="KW-1133">Transmembrane helix</keyword>
<evidence type="ECO:0000256" key="6">
    <source>
        <dbReference type="SAM" id="Phobius"/>
    </source>
</evidence>
<feature type="transmembrane region" description="Helical" evidence="6">
    <location>
        <begin position="33"/>
        <end position="57"/>
    </location>
</feature>
<dbReference type="PANTHER" id="PTHR23502">
    <property type="entry name" value="MAJOR FACILITATOR SUPERFAMILY"/>
    <property type="match status" value="1"/>
</dbReference>
<proteinExistence type="predicted"/>
<keyword evidence="2" id="KW-0813">Transport</keyword>
<organism evidence="8 9">
    <name type="scientific">Candida viswanathii</name>
    <dbReference type="NCBI Taxonomy" id="5486"/>
    <lineage>
        <taxon>Eukaryota</taxon>
        <taxon>Fungi</taxon>
        <taxon>Dikarya</taxon>
        <taxon>Ascomycota</taxon>
        <taxon>Saccharomycotina</taxon>
        <taxon>Pichiomycetes</taxon>
        <taxon>Debaryomycetaceae</taxon>
        <taxon>Candida/Lodderomyces clade</taxon>
        <taxon>Candida</taxon>
    </lineage>
</organism>
<comment type="caution">
    <text evidence="8">The sequence shown here is derived from an EMBL/GenBank/DDBJ whole genome shotgun (WGS) entry which is preliminary data.</text>
</comment>
<reference evidence="8 9" key="1">
    <citation type="submission" date="2018-06" db="EMBL/GenBank/DDBJ databases">
        <title>Whole genome sequencing of Candida tropicalis (genome annotated by CSBL at Korea University).</title>
        <authorList>
            <person name="Ahn J."/>
        </authorList>
    </citation>
    <scope>NUCLEOTIDE SEQUENCE [LARGE SCALE GENOMIC DNA]</scope>
    <source>
        <strain evidence="8 9">ATCC 20962</strain>
    </source>
</reference>
<evidence type="ECO:0000256" key="1">
    <source>
        <dbReference type="ARBA" id="ARBA00004141"/>
    </source>
</evidence>
<dbReference type="Gene3D" id="1.20.1250.20">
    <property type="entry name" value="MFS general substrate transporter like domains"/>
    <property type="match status" value="1"/>
</dbReference>
<keyword evidence="9" id="KW-1185">Reference proteome</keyword>
<keyword evidence="5 6" id="KW-0472">Membrane</keyword>
<dbReference type="InterPro" id="IPR036259">
    <property type="entry name" value="MFS_trans_sf"/>
</dbReference>
<dbReference type="SUPFAM" id="SSF103473">
    <property type="entry name" value="MFS general substrate transporter"/>
    <property type="match status" value="1"/>
</dbReference>
<dbReference type="PROSITE" id="PS50850">
    <property type="entry name" value="MFS"/>
    <property type="match status" value="1"/>
</dbReference>
<comment type="subcellular location">
    <subcellularLocation>
        <location evidence="1">Membrane</location>
        <topology evidence="1">Multi-pass membrane protein</topology>
    </subcellularLocation>
</comment>
<dbReference type="PANTHER" id="PTHR23502:SF31">
    <property type="entry name" value="POLYAMINE TRANSPORTER 1"/>
    <property type="match status" value="1"/>
</dbReference>
<dbReference type="InterPro" id="IPR020846">
    <property type="entry name" value="MFS_dom"/>
</dbReference>
<dbReference type="Pfam" id="PF07690">
    <property type="entry name" value="MFS_1"/>
    <property type="match status" value="1"/>
</dbReference>
<dbReference type="Proteomes" id="UP000253472">
    <property type="component" value="Unassembled WGS sequence"/>
</dbReference>
<gene>
    <name evidence="8" type="primary">SPBC36.02c</name>
    <name evidence="8" type="ORF">Cantr_01324</name>
</gene>